<gene>
    <name evidence="1" type="ORF">TTEB3V08_LOCUS4202</name>
</gene>
<dbReference type="AlphaFoldDB" id="A0A7R9FMQ4"/>
<protein>
    <submittedName>
        <fullName evidence="1">Uncharacterized protein</fullName>
    </submittedName>
</protein>
<name>A0A7R9FMQ4_9NEOP</name>
<reference evidence="1" key="1">
    <citation type="submission" date="2020-11" db="EMBL/GenBank/DDBJ databases">
        <authorList>
            <person name="Tran Van P."/>
        </authorList>
    </citation>
    <scope>NUCLEOTIDE SEQUENCE</scope>
</reference>
<dbReference type="EMBL" id="OE001172">
    <property type="protein sequence ID" value="CAD7456167.1"/>
    <property type="molecule type" value="Genomic_DNA"/>
</dbReference>
<evidence type="ECO:0000313" key="1">
    <source>
        <dbReference type="EMBL" id="CAD7456167.1"/>
    </source>
</evidence>
<accession>A0A7R9FMQ4</accession>
<proteinExistence type="predicted"/>
<organism evidence="1">
    <name type="scientific">Timema tahoe</name>
    <dbReference type="NCBI Taxonomy" id="61484"/>
    <lineage>
        <taxon>Eukaryota</taxon>
        <taxon>Metazoa</taxon>
        <taxon>Ecdysozoa</taxon>
        <taxon>Arthropoda</taxon>
        <taxon>Hexapoda</taxon>
        <taxon>Insecta</taxon>
        <taxon>Pterygota</taxon>
        <taxon>Neoptera</taxon>
        <taxon>Polyneoptera</taxon>
        <taxon>Phasmatodea</taxon>
        <taxon>Timematodea</taxon>
        <taxon>Timematoidea</taxon>
        <taxon>Timematidae</taxon>
        <taxon>Timema</taxon>
    </lineage>
</organism>
<sequence length="172" mass="19248">MASLVLTDSSQLTSDGFEKLPDQIMVLIGKLNGKRPLGRPKLKWDDNLRIYLKEIGNNQPAMKWCAVVSVVTAMLVVGVAGSPVPQESDASLPTWRTRGVKPVQEDKAAYIKRRHVISDACHQVTTWFLRQSVLLCDTMVPRFKDGKCIILYSDARFVQMATWLFRAASLGQ</sequence>